<sequence>MPQLLGYIETSSSQTKGDKLGLCLEAHNYVPYSNSFEDKAAAKRAPDFELGFMEPLVHGDYPESIKQLARQRLPVLTAEEKKLVKGLFDFIGVSFNAIPKVNCLLFIVIVAVEKYGVPIGPKGLLIEDRDDSRMLDVALKDPHRIDFVVHHLYWIHKAVEEGVIVKGYFYWAPFDDPEWQEGFFGRFGLYYIDYKNNLTRIPKDSLNGSMLSSKR</sequence>
<comment type="caution">
    <text evidence="1">The sequence shown here is derived from an EMBL/GenBank/DDBJ whole genome shotgun (WGS) entry which is preliminary data.</text>
</comment>
<organism evidence="1 2">
    <name type="scientific">Pistacia integerrima</name>
    <dbReference type="NCBI Taxonomy" id="434235"/>
    <lineage>
        <taxon>Eukaryota</taxon>
        <taxon>Viridiplantae</taxon>
        <taxon>Streptophyta</taxon>
        <taxon>Embryophyta</taxon>
        <taxon>Tracheophyta</taxon>
        <taxon>Spermatophyta</taxon>
        <taxon>Magnoliopsida</taxon>
        <taxon>eudicotyledons</taxon>
        <taxon>Gunneridae</taxon>
        <taxon>Pentapetalae</taxon>
        <taxon>rosids</taxon>
        <taxon>malvids</taxon>
        <taxon>Sapindales</taxon>
        <taxon>Anacardiaceae</taxon>
        <taxon>Pistacia</taxon>
    </lineage>
</organism>
<gene>
    <name evidence="1" type="ORF">Pint_15707</name>
</gene>
<evidence type="ECO:0000313" key="1">
    <source>
        <dbReference type="EMBL" id="KAJ0048098.1"/>
    </source>
</evidence>
<reference evidence="2" key="1">
    <citation type="journal article" date="2023" name="G3 (Bethesda)">
        <title>Genome assembly and association tests identify interacting loci associated with vigor, precocity, and sex in interspecific pistachio rootstocks.</title>
        <authorList>
            <person name="Palmer W."/>
            <person name="Jacygrad E."/>
            <person name="Sagayaradj S."/>
            <person name="Cavanaugh K."/>
            <person name="Han R."/>
            <person name="Bertier L."/>
            <person name="Beede B."/>
            <person name="Kafkas S."/>
            <person name="Golino D."/>
            <person name="Preece J."/>
            <person name="Michelmore R."/>
        </authorList>
    </citation>
    <scope>NUCLEOTIDE SEQUENCE [LARGE SCALE GENOMIC DNA]</scope>
</reference>
<protein>
    <submittedName>
        <fullName evidence="1">Uncharacterized protein</fullName>
    </submittedName>
</protein>
<keyword evidence="2" id="KW-1185">Reference proteome</keyword>
<proteinExistence type="predicted"/>
<name>A0ACC0ZAP1_9ROSI</name>
<dbReference type="EMBL" id="CM047737">
    <property type="protein sequence ID" value="KAJ0048098.1"/>
    <property type="molecule type" value="Genomic_DNA"/>
</dbReference>
<evidence type="ECO:0000313" key="2">
    <source>
        <dbReference type="Proteomes" id="UP001163603"/>
    </source>
</evidence>
<dbReference type="Proteomes" id="UP001163603">
    <property type="component" value="Chromosome 2"/>
</dbReference>
<accession>A0ACC0ZAP1</accession>